<reference evidence="2 4" key="2">
    <citation type="submission" date="2017-10" db="EMBL/GenBank/DDBJ databases">
        <title>The new phylogeny of genus Mycobacterium.</title>
        <authorList>
            <person name="Tortoli E."/>
            <person name="Trovato A."/>
            <person name="Cirillo D.M."/>
        </authorList>
    </citation>
    <scope>NUCLEOTIDE SEQUENCE [LARGE SCALE GENOMIC DNA]</scope>
    <source>
        <strain evidence="2 4">IP141170001</strain>
    </source>
</reference>
<evidence type="ECO:0000313" key="1">
    <source>
        <dbReference type="EMBL" id="OPE50878.1"/>
    </source>
</evidence>
<dbReference type="EMBL" id="PDCR01000021">
    <property type="protein sequence ID" value="PEG53267.1"/>
    <property type="molecule type" value="Genomic_DNA"/>
</dbReference>
<keyword evidence="4" id="KW-1185">Reference proteome</keyword>
<evidence type="ECO:0000313" key="3">
    <source>
        <dbReference type="Proteomes" id="UP000191039"/>
    </source>
</evidence>
<proteinExistence type="predicted"/>
<reference evidence="1 3" key="1">
    <citation type="submission" date="2016-09" db="EMBL/GenBank/DDBJ databases">
        <title>genome sequences of unsequenced Mycobacteria.</title>
        <authorList>
            <person name="Greninger A.L."/>
            <person name="Jerome K.R."/>
            <person name="Mcnair B."/>
            <person name="Wallis C."/>
            <person name="Fang F."/>
        </authorList>
    </citation>
    <scope>NUCLEOTIDE SEQUENCE [LARGE SCALE GENOMIC DNA]</scope>
    <source>
        <strain evidence="1 3">BM1</strain>
    </source>
</reference>
<name>A0A1Q4HES1_9MYCO</name>
<gene>
    <name evidence="1" type="ORF">BV510_20350</name>
    <name evidence="2" type="ORF">CRI78_16745</name>
</gene>
<dbReference type="Proteomes" id="UP000191039">
    <property type="component" value="Unassembled WGS sequence"/>
</dbReference>
<evidence type="ECO:0000313" key="2">
    <source>
        <dbReference type="EMBL" id="PEG53267.1"/>
    </source>
</evidence>
<comment type="caution">
    <text evidence="1">The sequence shown here is derived from an EMBL/GenBank/DDBJ whole genome shotgun (WGS) entry which is preliminary data.</text>
</comment>
<evidence type="ECO:0000313" key="4">
    <source>
        <dbReference type="Proteomes" id="UP000220340"/>
    </source>
</evidence>
<dbReference type="Proteomes" id="UP000220340">
    <property type="component" value="Unassembled WGS sequence"/>
</dbReference>
<dbReference type="AlphaFoldDB" id="A0A1Q4HES1"/>
<dbReference type="STRING" id="1801.BRW64_10775"/>
<sequence>MKMSAALAEDLRCSATRLSETAFHFPESNSLIRSPVTSGAGVGDVVLDAPDLATAQRERRRILSRSTDEVPAVMLKIEAVLADTFGEARIKSAEPACSQGTTPRTIRYVGTAVGLAGLIADIAAADVADGVVIVSLPMSEPPTAVVQETLPWLEQRNLIESVSSVSVS</sequence>
<accession>A0A1Q4HES1</accession>
<organism evidence="1 3">
    <name type="scientific">Mycolicibacterium diernhoferi</name>
    <dbReference type="NCBI Taxonomy" id="1801"/>
    <lineage>
        <taxon>Bacteria</taxon>
        <taxon>Bacillati</taxon>
        <taxon>Actinomycetota</taxon>
        <taxon>Actinomycetes</taxon>
        <taxon>Mycobacteriales</taxon>
        <taxon>Mycobacteriaceae</taxon>
        <taxon>Mycolicibacterium</taxon>
    </lineage>
</organism>
<evidence type="ECO:0008006" key="5">
    <source>
        <dbReference type="Google" id="ProtNLM"/>
    </source>
</evidence>
<protein>
    <recommendedName>
        <fullName evidence="5">Luciferase-like domain-containing protein</fullName>
    </recommendedName>
</protein>
<dbReference type="EMBL" id="MIJD01000244">
    <property type="protein sequence ID" value="OPE50878.1"/>
    <property type="molecule type" value="Genomic_DNA"/>
</dbReference>